<dbReference type="PANTHER" id="PTHR32196:SF71">
    <property type="entry name" value="AUTOINDUCER 2 IMPORT SYSTEM PERMEASE PROTEIN LSRD"/>
    <property type="match status" value="1"/>
</dbReference>
<evidence type="ECO:0000256" key="6">
    <source>
        <dbReference type="ARBA" id="ARBA00022989"/>
    </source>
</evidence>
<accession>A0A6P2C7N0</accession>
<keyword evidence="7 10" id="KW-0472">Membrane</keyword>
<feature type="transmembrane region" description="Helical" evidence="10">
    <location>
        <begin position="314"/>
        <end position="333"/>
    </location>
</feature>
<feature type="transmembrane region" description="Helical" evidence="10">
    <location>
        <begin position="161"/>
        <end position="184"/>
    </location>
</feature>
<keyword evidence="6 10" id="KW-1133">Transmembrane helix</keyword>
<evidence type="ECO:0000256" key="8">
    <source>
        <dbReference type="ARBA" id="ARBA00039381"/>
    </source>
</evidence>
<feature type="transmembrane region" description="Helical" evidence="10">
    <location>
        <begin position="289"/>
        <end position="307"/>
    </location>
</feature>
<keyword evidence="2" id="KW-0813">Transport</keyword>
<dbReference type="GO" id="GO:0022857">
    <property type="term" value="F:transmembrane transporter activity"/>
    <property type="evidence" value="ECO:0007669"/>
    <property type="project" value="InterPro"/>
</dbReference>
<comment type="subcellular location">
    <subcellularLocation>
        <location evidence="1">Cell membrane</location>
        <topology evidence="1">Multi-pass membrane protein</topology>
    </subcellularLocation>
</comment>
<evidence type="ECO:0000313" key="11">
    <source>
        <dbReference type="EMBL" id="TVZ07017.1"/>
    </source>
</evidence>
<keyword evidence="12" id="KW-1185">Reference proteome</keyword>
<feature type="transmembrane region" description="Helical" evidence="10">
    <location>
        <begin position="56"/>
        <end position="78"/>
    </location>
</feature>
<dbReference type="RefSeq" id="WP_145851772.1">
    <property type="nucleotide sequence ID" value="NZ_RPFW01000001.1"/>
</dbReference>
<dbReference type="Pfam" id="PF02653">
    <property type="entry name" value="BPD_transp_2"/>
    <property type="match status" value="1"/>
</dbReference>
<dbReference type="CDD" id="cd06579">
    <property type="entry name" value="TM_PBP1_transp_AraH_like"/>
    <property type="match status" value="1"/>
</dbReference>
<comment type="caution">
    <text evidence="11">The sequence shown here is derived from an EMBL/GenBank/DDBJ whole genome shotgun (WGS) entry which is preliminary data.</text>
</comment>
<gene>
    <name evidence="11" type="ORF">EAS64_06745</name>
</gene>
<evidence type="ECO:0000256" key="10">
    <source>
        <dbReference type="SAM" id="Phobius"/>
    </source>
</evidence>
<evidence type="ECO:0000256" key="7">
    <source>
        <dbReference type="ARBA" id="ARBA00023136"/>
    </source>
</evidence>
<evidence type="ECO:0000256" key="5">
    <source>
        <dbReference type="ARBA" id="ARBA00022692"/>
    </source>
</evidence>
<evidence type="ECO:0000256" key="4">
    <source>
        <dbReference type="ARBA" id="ARBA00022519"/>
    </source>
</evidence>
<feature type="region of interest" description="Disordered" evidence="9">
    <location>
        <begin position="1"/>
        <end position="30"/>
    </location>
</feature>
<organism evidence="11 12">
    <name type="scientific">Trebonia kvetii</name>
    <dbReference type="NCBI Taxonomy" id="2480626"/>
    <lineage>
        <taxon>Bacteria</taxon>
        <taxon>Bacillati</taxon>
        <taxon>Actinomycetota</taxon>
        <taxon>Actinomycetes</taxon>
        <taxon>Streptosporangiales</taxon>
        <taxon>Treboniaceae</taxon>
        <taxon>Trebonia</taxon>
    </lineage>
</organism>
<keyword evidence="5 10" id="KW-0812">Transmembrane</keyword>
<reference evidence="11 12" key="1">
    <citation type="submission" date="2018-11" db="EMBL/GenBank/DDBJ databases">
        <title>Trebonia kvetii gen.nov., sp.nov., a novel acidophilic actinobacterium, and proposal of the new actinobacterial family Treboniaceae fam. nov.</title>
        <authorList>
            <person name="Rapoport D."/>
            <person name="Sagova-Mareckova M."/>
            <person name="Sedlacek I."/>
            <person name="Provaznik J."/>
            <person name="Kralova S."/>
            <person name="Pavlinic D."/>
            <person name="Benes V."/>
            <person name="Kopecky J."/>
        </authorList>
    </citation>
    <scope>NUCLEOTIDE SEQUENCE [LARGE SCALE GENOMIC DNA]</scope>
    <source>
        <strain evidence="11 12">15Tr583</strain>
    </source>
</reference>
<dbReference type="AlphaFoldDB" id="A0A6P2C7N0"/>
<feature type="transmembrane region" description="Helical" evidence="10">
    <location>
        <begin position="128"/>
        <end position="149"/>
    </location>
</feature>
<dbReference type="InterPro" id="IPR001851">
    <property type="entry name" value="ABC_transp_permease"/>
</dbReference>
<dbReference type="PANTHER" id="PTHR32196">
    <property type="entry name" value="ABC TRANSPORTER PERMEASE PROTEIN YPHD-RELATED-RELATED"/>
    <property type="match status" value="1"/>
</dbReference>
<protein>
    <recommendedName>
        <fullName evidence="8">Autoinducer 2 import system permease protein LsrD</fullName>
    </recommendedName>
</protein>
<evidence type="ECO:0000256" key="3">
    <source>
        <dbReference type="ARBA" id="ARBA00022475"/>
    </source>
</evidence>
<keyword evidence="4" id="KW-0997">Cell inner membrane</keyword>
<evidence type="ECO:0000313" key="12">
    <source>
        <dbReference type="Proteomes" id="UP000460272"/>
    </source>
</evidence>
<feature type="transmembrane region" description="Helical" evidence="10">
    <location>
        <begin position="90"/>
        <end position="108"/>
    </location>
</feature>
<keyword evidence="3" id="KW-1003">Cell membrane</keyword>
<feature type="transmembrane region" description="Helical" evidence="10">
    <location>
        <begin position="204"/>
        <end position="227"/>
    </location>
</feature>
<dbReference type="GO" id="GO:0005886">
    <property type="term" value="C:plasma membrane"/>
    <property type="evidence" value="ECO:0007669"/>
    <property type="project" value="UniProtKB-SubCell"/>
</dbReference>
<proteinExistence type="predicted"/>
<dbReference type="OrthoDB" id="9808136at2"/>
<name>A0A6P2C7N0_9ACTN</name>
<evidence type="ECO:0000256" key="9">
    <source>
        <dbReference type="SAM" id="MobiDB-lite"/>
    </source>
</evidence>
<dbReference type="EMBL" id="RPFW01000001">
    <property type="protein sequence ID" value="TVZ07017.1"/>
    <property type="molecule type" value="Genomic_DNA"/>
</dbReference>
<feature type="transmembrane region" description="Helical" evidence="10">
    <location>
        <begin position="248"/>
        <end position="269"/>
    </location>
</feature>
<evidence type="ECO:0000256" key="1">
    <source>
        <dbReference type="ARBA" id="ARBA00004651"/>
    </source>
</evidence>
<evidence type="ECO:0000256" key="2">
    <source>
        <dbReference type="ARBA" id="ARBA00022448"/>
    </source>
</evidence>
<sequence>MTAPTDPVASESLATAAEPGNTATGDTGAPSAPVRIGGVAIPGLRFRITPQHIRDYGILVFAAALFIYFTVASSTFLTSANLLNIVYQNATIGIAAVAVTFTIIAGNFDLSLGSIFALSEVLGAWAAVHWGVAWCFPVAIGSGAIMGLINGLLVTKLRVNAFLATLASGLSFGGIAVGVTHGGLLITPTSSAFTFIGQHKAAGIWDSAIIFIVLAVVLQLVLAYTVFGRHLYGVGDNRNAARLSGLKVDRITIQTFVITGAACGLAGLIDSSTTGSGTSSQAGLAGQLALLAIAGVALGGTSIFGGVGSVWRTVLGVLMLGMITNGFDLIAVADYWQNIVRGILIIIAVAIGFVVDRR</sequence>
<feature type="transmembrane region" description="Helical" evidence="10">
    <location>
        <begin position="339"/>
        <end position="355"/>
    </location>
</feature>
<dbReference type="Proteomes" id="UP000460272">
    <property type="component" value="Unassembled WGS sequence"/>
</dbReference>